<dbReference type="NCBIfam" id="NF041860">
    <property type="entry name" value="silencer_MvaT"/>
    <property type="match status" value="1"/>
</dbReference>
<organism evidence="3 4">
    <name type="scientific">Ventosimonas gracilis</name>
    <dbReference type="NCBI Taxonomy" id="1680762"/>
    <lineage>
        <taxon>Bacteria</taxon>
        <taxon>Pseudomonadati</taxon>
        <taxon>Pseudomonadota</taxon>
        <taxon>Gammaproteobacteria</taxon>
        <taxon>Pseudomonadales</taxon>
        <taxon>Ventosimonadaceae</taxon>
        <taxon>Ventosimonas</taxon>
    </lineage>
</organism>
<reference evidence="3 4" key="1">
    <citation type="submission" date="2016-02" db="EMBL/GenBank/DDBJ databases">
        <authorList>
            <person name="Wen L."/>
            <person name="He K."/>
            <person name="Yang H."/>
        </authorList>
    </citation>
    <scope>NUCLEOTIDE SEQUENCE [LARGE SCALE GENOMIC DNA]</scope>
    <source>
        <strain evidence="3 4">CV58</strain>
    </source>
</reference>
<gene>
    <name evidence="3" type="ORF">AXE65_10340</name>
</gene>
<dbReference type="OrthoDB" id="6367018at2"/>
<dbReference type="CDD" id="cd16170">
    <property type="entry name" value="MvaT_DBD"/>
    <property type="match status" value="1"/>
</dbReference>
<comment type="caution">
    <text evidence="3">The sequence shown here is derived from an EMBL/GenBank/DDBJ whole genome shotgun (WGS) entry which is preliminary data.</text>
</comment>
<evidence type="ECO:0000259" key="2">
    <source>
        <dbReference type="Pfam" id="PF22055"/>
    </source>
</evidence>
<dbReference type="InterPro" id="IPR035616">
    <property type="entry name" value="MvaT_DBD"/>
</dbReference>
<name>A0A139SXH6_9GAMM</name>
<dbReference type="Proteomes" id="UP000072660">
    <property type="component" value="Unassembled WGS sequence"/>
</dbReference>
<dbReference type="NCBIfam" id="NF041859">
    <property type="entry name" value="silencer_MvaTU"/>
    <property type="match status" value="1"/>
</dbReference>
<accession>A0A139SXH6</accession>
<dbReference type="EMBL" id="LSZO01000044">
    <property type="protein sequence ID" value="KXU39101.1"/>
    <property type="molecule type" value="Genomic_DNA"/>
</dbReference>
<evidence type="ECO:0000256" key="1">
    <source>
        <dbReference type="SAM" id="Coils"/>
    </source>
</evidence>
<evidence type="ECO:0000313" key="4">
    <source>
        <dbReference type="Proteomes" id="UP000072660"/>
    </source>
</evidence>
<sequence length="125" mass="14452">MSLINEYRSTKEAIEELQNRLKNLAEDSNLQKELDFEKQLRKLMDDYGKSLRDINAILDPSSRTLKARVAGRPAFGSKRQRKLKQYKNPHTGDVIETRGGNHRILKEWKQKWGGDVVESWGTLLG</sequence>
<protein>
    <submittedName>
        <fullName evidence="3">H-NS histone</fullName>
    </submittedName>
</protein>
<keyword evidence="1" id="KW-0175">Coiled coil</keyword>
<keyword evidence="4" id="KW-1185">Reference proteome</keyword>
<dbReference type="RefSeq" id="WP_068387489.1">
    <property type="nucleotide sequence ID" value="NZ_LSZO01000044.1"/>
</dbReference>
<dbReference type="AlphaFoldDB" id="A0A139SXH6"/>
<proteinExistence type="predicted"/>
<feature type="coiled-coil region" evidence="1">
    <location>
        <begin position="4"/>
        <end position="34"/>
    </location>
</feature>
<evidence type="ECO:0000313" key="3">
    <source>
        <dbReference type="EMBL" id="KXU39101.1"/>
    </source>
</evidence>
<feature type="domain" description="MvaT DNA-binding" evidence="2">
    <location>
        <begin position="84"/>
        <end position="120"/>
    </location>
</feature>
<dbReference type="Pfam" id="PF22055">
    <property type="entry name" value="MvaT_DBD"/>
    <property type="match status" value="1"/>
</dbReference>